<dbReference type="Proteomes" id="UP000635142">
    <property type="component" value="Unassembled WGS sequence"/>
</dbReference>
<dbReference type="EMBL" id="JACTAG010000001">
    <property type="protein sequence ID" value="MBD3663951.1"/>
    <property type="molecule type" value="Genomic_DNA"/>
</dbReference>
<evidence type="ECO:0000259" key="2">
    <source>
        <dbReference type="Pfam" id="PF00144"/>
    </source>
</evidence>
<keyword evidence="4" id="KW-1185">Reference proteome</keyword>
<dbReference type="InterPro" id="IPR012338">
    <property type="entry name" value="Beta-lactam/transpept-like"/>
</dbReference>
<accession>A0A927D3Z7</accession>
<proteinExistence type="predicted"/>
<dbReference type="InterPro" id="IPR001466">
    <property type="entry name" value="Beta-lactam-related"/>
</dbReference>
<gene>
    <name evidence="3" type="ORF">H9Q16_08470</name>
</gene>
<dbReference type="Pfam" id="PF00144">
    <property type="entry name" value="Beta-lactamase"/>
    <property type="match status" value="1"/>
</dbReference>
<evidence type="ECO:0000256" key="1">
    <source>
        <dbReference type="SAM" id="Phobius"/>
    </source>
</evidence>
<protein>
    <submittedName>
        <fullName evidence="3">Serine hydrolase</fullName>
    </submittedName>
</protein>
<name>A0A927D3Z7_9RHOB</name>
<dbReference type="SUPFAM" id="SSF56601">
    <property type="entry name" value="beta-lactamase/transpeptidase-like"/>
    <property type="match status" value="1"/>
</dbReference>
<keyword evidence="1" id="KW-0472">Membrane</keyword>
<comment type="caution">
    <text evidence="3">The sequence shown here is derived from an EMBL/GenBank/DDBJ whole genome shotgun (WGS) entry which is preliminary data.</text>
</comment>
<sequence>MRTFLRWLGRGLLVSVIILVALGLWKREELSRVWAVITLFDEEKIVSNFSNMDAAFLTTPVPRGNGPTAELSYGAETELPPAVDDWITERDVTALVVLKDGAIVYENYFKGTSADDLRISWSMAKSYLSALVGILLDEGQIDSIDDPVTKYAPELAGGAYDGSTLRDVLQMSSGVVFNEDYLDFFSDIQRMGRVLAFGREMDDFAAALTETYIAPGTEWKYVSIDTHVVGMVVRGATGRSVTDLLSERIIIPLGVEYAPYYVTDGVGTAFVLGGLNFTTRDYARFGQMYLQQGQWQGQQIVPADWVDASTAPSAPTAPGKIGYGYQWWIPQGADPGTYMARGIYGQYIYVDTGRGVVIATNGADRKFREDGVSQQNVDIFRTIAESL</sequence>
<dbReference type="Gene3D" id="3.40.710.10">
    <property type="entry name" value="DD-peptidase/beta-lactamase superfamily"/>
    <property type="match status" value="1"/>
</dbReference>
<dbReference type="PANTHER" id="PTHR43283:SF14">
    <property type="entry name" value="BLL8153 PROTEIN"/>
    <property type="match status" value="1"/>
</dbReference>
<dbReference type="AlphaFoldDB" id="A0A927D3Z7"/>
<dbReference type="GO" id="GO:0016787">
    <property type="term" value="F:hydrolase activity"/>
    <property type="evidence" value="ECO:0007669"/>
    <property type="project" value="UniProtKB-KW"/>
</dbReference>
<dbReference type="PANTHER" id="PTHR43283">
    <property type="entry name" value="BETA-LACTAMASE-RELATED"/>
    <property type="match status" value="1"/>
</dbReference>
<keyword evidence="1" id="KW-0812">Transmembrane</keyword>
<evidence type="ECO:0000313" key="4">
    <source>
        <dbReference type="Proteomes" id="UP000635142"/>
    </source>
</evidence>
<organism evidence="3 4">
    <name type="scientific">Sulfitobacter aestuariivivens</name>
    <dbReference type="NCBI Taxonomy" id="2766981"/>
    <lineage>
        <taxon>Bacteria</taxon>
        <taxon>Pseudomonadati</taxon>
        <taxon>Pseudomonadota</taxon>
        <taxon>Alphaproteobacteria</taxon>
        <taxon>Rhodobacterales</taxon>
        <taxon>Roseobacteraceae</taxon>
        <taxon>Sulfitobacter</taxon>
    </lineage>
</organism>
<dbReference type="InterPro" id="IPR050789">
    <property type="entry name" value="Diverse_Enzym_Activities"/>
</dbReference>
<keyword evidence="3" id="KW-0378">Hydrolase</keyword>
<keyword evidence="1" id="KW-1133">Transmembrane helix</keyword>
<reference evidence="3" key="1">
    <citation type="submission" date="2020-08" db="EMBL/GenBank/DDBJ databases">
        <title>Sulfitobacter aestuariivivens sp. nov., isolated from a tidal flat.</title>
        <authorList>
            <person name="Park S."/>
            <person name="Yoon J.-H."/>
        </authorList>
    </citation>
    <scope>NUCLEOTIDE SEQUENCE</scope>
    <source>
        <strain evidence="3">TSTF-M16</strain>
    </source>
</reference>
<evidence type="ECO:0000313" key="3">
    <source>
        <dbReference type="EMBL" id="MBD3663951.1"/>
    </source>
</evidence>
<feature type="domain" description="Beta-lactamase-related" evidence="2">
    <location>
        <begin position="93"/>
        <end position="362"/>
    </location>
</feature>
<feature type="transmembrane region" description="Helical" evidence="1">
    <location>
        <begin position="7"/>
        <end position="25"/>
    </location>
</feature>
<dbReference type="RefSeq" id="WP_191074868.1">
    <property type="nucleotide sequence ID" value="NZ_JACTAG010000001.1"/>
</dbReference>